<dbReference type="Proteomes" id="UP000046393">
    <property type="component" value="Unplaced"/>
</dbReference>
<keyword evidence="11" id="KW-0378">Hydrolase</keyword>
<evidence type="ECO:0000256" key="6">
    <source>
        <dbReference type="ARBA" id="ARBA00022695"/>
    </source>
</evidence>
<dbReference type="GO" id="GO:0003887">
    <property type="term" value="F:DNA-directed DNA polymerase activity"/>
    <property type="evidence" value="ECO:0007669"/>
    <property type="project" value="UniProtKB-KW"/>
</dbReference>
<dbReference type="InterPro" id="IPR006133">
    <property type="entry name" value="DNA-dir_DNA_pol_B_exonuc"/>
</dbReference>
<dbReference type="CDD" id="cd05533">
    <property type="entry name" value="POLBc_delta"/>
    <property type="match status" value="1"/>
</dbReference>
<dbReference type="NCBIfam" id="TIGR00592">
    <property type="entry name" value="pol2"/>
    <property type="match status" value="1"/>
</dbReference>
<keyword evidence="9 20" id="KW-0479">Metal-binding</keyword>
<dbReference type="GO" id="GO:0000166">
    <property type="term" value="F:nucleotide binding"/>
    <property type="evidence" value="ECO:0007669"/>
    <property type="project" value="InterPro"/>
</dbReference>
<evidence type="ECO:0000256" key="11">
    <source>
        <dbReference type="ARBA" id="ARBA00022801"/>
    </source>
</evidence>
<dbReference type="SMART" id="SM00486">
    <property type="entry name" value="POLBc"/>
    <property type="match status" value="1"/>
</dbReference>
<dbReference type="InterPro" id="IPR006134">
    <property type="entry name" value="DNA-dir_DNA_pol_B_multi_dom"/>
</dbReference>
<feature type="domain" description="C4-type zinc-finger of DNA polymerase delta" evidence="23">
    <location>
        <begin position="940"/>
        <end position="1012"/>
    </location>
</feature>
<protein>
    <recommendedName>
        <fullName evidence="20">DNA polymerase</fullName>
        <ecNumber evidence="20">2.7.7.7</ecNumber>
    </recommendedName>
</protein>
<dbReference type="InterPro" id="IPR056435">
    <property type="entry name" value="DPOD/Z_N"/>
</dbReference>
<evidence type="ECO:0000256" key="15">
    <source>
        <dbReference type="ARBA" id="ARBA00023004"/>
    </source>
</evidence>
<evidence type="ECO:0000313" key="26">
    <source>
        <dbReference type="WBParaSite" id="SMUV_0000531401-mRNA-1"/>
    </source>
</evidence>
<dbReference type="Gene3D" id="3.30.420.10">
    <property type="entry name" value="Ribonuclease H-like superfamily/Ribonuclease H"/>
    <property type="match status" value="1"/>
</dbReference>
<feature type="domain" description="DNA-directed DNA polymerase family B multifunctional" evidence="21">
    <location>
        <begin position="447"/>
        <end position="879"/>
    </location>
</feature>
<name>A0A0N5ALA4_9BILA</name>
<dbReference type="GO" id="GO:0003677">
    <property type="term" value="F:DNA binding"/>
    <property type="evidence" value="ECO:0007669"/>
    <property type="project" value="UniProtKB-KW"/>
</dbReference>
<evidence type="ECO:0000256" key="5">
    <source>
        <dbReference type="ARBA" id="ARBA00022679"/>
    </source>
</evidence>
<dbReference type="Pfam" id="PF03104">
    <property type="entry name" value="DNA_pol_B_exo1"/>
    <property type="match status" value="1"/>
</dbReference>
<evidence type="ECO:0000256" key="7">
    <source>
        <dbReference type="ARBA" id="ARBA00022705"/>
    </source>
</evidence>
<dbReference type="CDD" id="cd05777">
    <property type="entry name" value="DNA_polB_delta_exo"/>
    <property type="match status" value="1"/>
</dbReference>
<dbReference type="PROSITE" id="PS00116">
    <property type="entry name" value="DNA_POLYMERASE_B"/>
    <property type="match status" value="1"/>
</dbReference>
<sequence length="1034" mass="117188">MFSDSKDDVVIRLFGVTRLGNSVCVLAQGFLPYFYIEVNDGFGPEHIEKAKHVLNEHFKAQGLSGTGLSKGVSDLVMDLEIVYGTSLYGYQSNNNKKFLKIYVRTPRLFPAGRRIFQQGVDLLGNGKTECYATFEANIDFEVRFMADLDLTSCGWIVIPSDKYAIINDDSEKISRCQLECVVSYKNIIVHSPEEAPEWSEIAPLRILSFDIECIGRRGFFPDPHIDSVIQIANMVKIQGADEPFIRNCFALKETAPIIGSQVVSCDTEIELLEKWAEFVRAVDPDLITGYNVQNFDFPYILERSKTLKVSCSKYFCIQNIEGEVSALCRVKALPSKTREVPLSSRQMGNRSNKVTNMEGRVIFDVFQVVQRDYKLRSYSLNSVSYHFIGEQKEDVEYSIITDLQNGTPATRRRLAVYCMKDAYLPLRLLDKLMSVVNYVEMARVTGVPLDFLLSRGQQVKVISQLLRKARSLNVYLPVIESTQAESTYEGATVIEPIRGFYNEPIATLDFASLYPSIMIAHNICYTTLILDPKESVGDEDFITSPTNNRYVKPHIRHGILPQILEDLLSARKRAKADLKIATDPFRKMVLNGRQLALKVSANSVYGFTGATAGKLPCLEISQSVTAFGRKMIDFTKNSVEEFYKAGSCDGKCSIDAKVVYGDTDSVMVRFGAKDVQTAMDLGLHAATEVTKRFKPPIKLEFEKVYFPFLLINKKRYAGLFFTKPEKHDKMDCKGLETVRRDNCPLVSNVLSTCLEKLLLNRDATMALQYAKKVISDLLCNRIDISELIITKELTRSSEAYAAKQAHVVLAERMRQRNGGSGPRLGDRIPYVIVARGQKVPAYEKAEDPLYVLQNNIPVDTSYYLENQLAKPLARIFEPIIGDKAEQILISSVFYFARIVYLFYVQVWFSFIMYGEHTLVRTSVHAKNSALSQFFQKTERCLVCKSNLPRGVTSPTCSHCKPEEGKAFIKQMAMLNLTESQFSRLWTECQNCAGTMNCEVMCSSRDCPIFYMREKVRYDMEEQMKAVRRFADTTW</sequence>
<comment type="cofactor">
    <cofactor evidence="1 20">
        <name>[4Fe-4S] cluster</name>
        <dbReference type="ChEBI" id="CHEBI:49883"/>
    </cofactor>
</comment>
<feature type="domain" description="DNA polymerase delta/zeta catalytic subunit N-terminal" evidence="24">
    <location>
        <begin position="29"/>
        <end position="108"/>
    </location>
</feature>
<evidence type="ECO:0000256" key="18">
    <source>
        <dbReference type="ARBA" id="ARBA00023242"/>
    </source>
</evidence>
<evidence type="ECO:0000259" key="23">
    <source>
        <dbReference type="Pfam" id="PF14260"/>
    </source>
</evidence>
<evidence type="ECO:0000256" key="1">
    <source>
        <dbReference type="ARBA" id="ARBA00001966"/>
    </source>
</evidence>
<organism evidence="25 26">
    <name type="scientific">Syphacia muris</name>
    <dbReference type="NCBI Taxonomy" id="451379"/>
    <lineage>
        <taxon>Eukaryota</taxon>
        <taxon>Metazoa</taxon>
        <taxon>Ecdysozoa</taxon>
        <taxon>Nematoda</taxon>
        <taxon>Chromadorea</taxon>
        <taxon>Rhabditida</taxon>
        <taxon>Spirurina</taxon>
        <taxon>Oxyuridomorpha</taxon>
        <taxon>Oxyuroidea</taxon>
        <taxon>Oxyuridae</taxon>
        <taxon>Syphacia</taxon>
    </lineage>
</organism>
<dbReference type="InterPro" id="IPR023211">
    <property type="entry name" value="DNA_pol_palm_dom_sf"/>
</dbReference>
<dbReference type="GO" id="GO:0051539">
    <property type="term" value="F:4 iron, 4 sulfur cluster binding"/>
    <property type="evidence" value="ECO:0007669"/>
    <property type="project" value="UniProtKB-KW"/>
</dbReference>
<evidence type="ECO:0000256" key="4">
    <source>
        <dbReference type="ARBA" id="ARBA00022485"/>
    </source>
</evidence>
<dbReference type="GO" id="GO:0045004">
    <property type="term" value="P:DNA replication proofreading"/>
    <property type="evidence" value="ECO:0007669"/>
    <property type="project" value="TreeGrafter"/>
</dbReference>
<keyword evidence="25" id="KW-1185">Reference proteome</keyword>
<dbReference type="GO" id="GO:0008296">
    <property type="term" value="F:3'-5'-DNA exonuclease activity"/>
    <property type="evidence" value="ECO:0007669"/>
    <property type="project" value="TreeGrafter"/>
</dbReference>
<dbReference type="Pfam" id="PF14260">
    <property type="entry name" value="zf-C4pol"/>
    <property type="match status" value="1"/>
</dbReference>
<dbReference type="PANTHER" id="PTHR10322:SF23">
    <property type="entry name" value="DNA POLYMERASE DELTA CATALYTIC SUBUNIT"/>
    <property type="match status" value="1"/>
</dbReference>
<dbReference type="Gene3D" id="1.10.287.690">
    <property type="entry name" value="Helix hairpin bin"/>
    <property type="match status" value="1"/>
</dbReference>
<evidence type="ECO:0000259" key="24">
    <source>
        <dbReference type="Pfam" id="PF24055"/>
    </source>
</evidence>
<keyword evidence="5 20" id="KW-0808">Transferase</keyword>
<dbReference type="SUPFAM" id="SSF56672">
    <property type="entry name" value="DNA/RNA polymerases"/>
    <property type="match status" value="1"/>
</dbReference>
<dbReference type="Gene3D" id="3.30.342.10">
    <property type="entry name" value="DNA Polymerase, chain B, domain 1"/>
    <property type="match status" value="1"/>
</dbReference>
<dbReference type="PANTHER" id="PTHR10322">
    <property type="entry name" value="DNA POLYMERASE CATALYTIC SUBUNIT"/>
    <property type="match status" value="1"/>
</dbReference>
<evidence type="ECO:0000256" key="14">
    <source>
        <dbReference type="ARBA" id="ARBA00022932"/>
    </source>
</evidence>
<keyword evidence="18 20" id="KW-0539">Nucleus</keyword>
<reference evidence="26" key="1">
    <citation type="submission" date="2017-02" db="UniProtKB">
        <authorList>
            <consortium name="WormBaseParasite"/>
        </authorList>
    </citation>
    <scope>IDENTIFICATION</scope>
</reference>
<keyword evidence="14 20" id="KW-0239">DNA-directed DNA polymerase</keyword>
<dbReference type="Gene3D" id="3.90.1600.10">
    <property type="entry name" value="Palm domain of DNA polymerase"/>
    <property type="match status" value="1"/>
</dbReference>
<evidence type="ECO:0000256" key="12">
    <source>
        <dbReference type="ARBA" id="ARBA00022833"/>
    </source>
</evidence>
<evidence type="ECO:0000256" key="13">
    <source>
        <dbReference type="ARBA" id="ARBA00022839"/>
    </source>
</evidence>
<keyword evidence="6 20" id="KW-0548">Nucleotidyltransferase</keyword>
<keyword evidence="7 20" id="KW-0235">DNA replication</keyword>
<dbReference type="GO" id="GO:0008270">
    <property type="term" value="F:zinc ion binding"/>
    <property type="evidence" value="ECO:0007669"/>
    <property type="project" value="UniProtKB-KW"/>
</dbReference>
<evidence type="ECO:0000256" key="20">
    <source>
        <dbReference type="RuleBase" id="RU000442"/>
    </source>
</evidence>
<dbReference type="Pfam" id="PF24055">
    <property type="entry name" value="POL3_N"/>
    <property type="match status" value="1"/>
</dbReference>
<dbReference type="InterPro" id="IPR043502">
    <property type="entry name" value="DNA/RNA_pol_sf"/>
</dbReference>
<comment type="subcellular location">
    <subcellularLocation>
        <location evidence="2 20">Nucleus</location>
    </subcellularLocation>
</comment>
<dbReference type="InterPro" id="IPR025687">
    <property type="entry name" value="Znf-C4pol"/>
</dbReference>
<keyword evidence="4 20" id="KW-0004">4Fe-4S</keyword>
<dbReference type="EC" id="2.7.7.7" evidence="20"/>
<evidence type="ECO:0000256" key="19">
    <source>
        <dbReference type="ARBA" id="ARBA00049244"/>
    </source>
</evidence>
<keyword evidence="13" id="KW-0269">Exonuclease</keyword>
<evidence type="ECO:0000313" key="25">
    <source>
        <dbReference type="Proteomes" id="UP000046393"/>
    </source>
</evidence>
<dbReference type="FunFam" id="1.10.132.60:FF:000001">
    <property type="entry name" value="DNA polymerase"/>
    <property type="match status" value="1"/>
</dbReference>
<dbReference type="AlphaFoldDB" id="A0A0N5ALA4"/>
<dbReference type="InterPro" id="IPR036397">
    <property type="entry name" value="RNaseH_sf"/>
</dbReference>
<evidence type="ECO:0000256" key="2">
    <source>
        <dbReference type="ARBA" id="ARBA00004123"/>
    </source>
</evidence>
<dbReference type="InterPro" id="IPR012337">
    <property type="entry name" value="RNaseH-like_sf"/>
</dbReference>
<dbReference type="FunFam" id="1.10.287.690:FF:000001">
    <property type="entry name" value="DNA polymerase"/>
    <property type="match status" value="1"/>
</dbReference>
<evidence type="ECO:0000256" key="3">
    <source>
        <dbReference type="ARBA" id="ARBA00005755"/>
    </source>
</evidence>
<dbReference type="SUPFAM" id="SSF53098">
    <property type="entry name" value="Ribonuclease H-like"/>
    <property type="match status" value="1"/>
</dbReference>
<evidence type="ECO:0000256" key="10">
    <source>
        <dbReference type="ARBA" id="ARBA00022771"/>
    </source>
</evidence>
<comment type="similarity">
    <text evidence="3 20">Belongs to the DNA polymerase type-B family.</text>
</comment>
<accession>A0A0N5ALA4</accession>
<evidence type="ECO:0000256" key="17">
    <source>
        <dbReference type="ARBA" id="ARBA00023125"/>
    </source>
</evidence>
<keyword evidence="10 20" id="KW-0863">Zinc-finger</keyword>
<keyword evidence="15 20" id="KW-0408">Iron</keyword>
<proteinExistence type="inferred from homology"/>
<dbReference type="WBParaSite" id="SMUV_0000531401-mRNA-1">
    <property type="protein sequence ID" value="SMUV_0000531401-mRNA-1"/>
    <property type="gene ID" value="SMUV_0000531401"/>
</dbReference>
<keyword evidence="8" id="KW-0540">Nuclease</keyword>
<dbReference type="GO" id="GO:0043625">
    <property type="term" value="C:delta DNA polymerase complex"/>
    <property type="evidence" value="ECO:0007669"/>
    <property type="project" value="TreeGrafter"/>
</dbReference>
<evidence type="ECO:0000256" key="8">
    <source>
        <dbReference type="ARBA" id="ARBA00022722"/>
    </source>
</evidence>
<dbReference type="FunFam" id="3.30.420.10:FF:000004">
    <property type="entry name" value="DNA polymerase"/>
    <property type="match status" value="1"/>
</dbReference>
<dbReference type="InterPro" id="IPR017964">
    <property type="entry name" value="DNA-dir_DNA_pol_B_CS"/>
</dbReference>
<dbReference type="PRINTS" id="PR00106">
    <property type="entry name" value="DNAPOLB"/>
</dbReference>
<dbReference type="Pfam" id="PF00136">
    <property type="entry name" value="DNA_pol_B"/>
    <property type="match status" value="1"/>
</dbReference>
<dbReference type="Gene3D" id="1.10.132.60">
    <property type="entry name" value="DNA polymerase family B, C-terminal domain"/>
    <property type="match status" value="1"/>
</dbReference>
<dbReference type="InterPro" id="IPR006172">
    <property type="entry name" value="DNA-dir_DNA_pol_B"/>
</dbReference>
<keyword evidence="16 20" id="KW-0411">Iron-sulfur</keyword>
<feature type="domain" description="DNA-directed DNA polymerase family B exonuclease" evidence="22">
    <location>
        <begin position="132"/>
        <end position="383"/>
    </location>
</feature>
<comment type="catalytic activity">
    <reaction evidence="19 20">
        <text>DNA(n) + a 2'-deoxyribonucleoside 5'-triphosphate = DNA(n+1) + diphosphate</text>
        <dbReference type="Rhea" id="RHEA:22508"/>
        <dbReference type="Rhea" id="RHEA-COMP:17339"/>
        <dbReference type="Rhea" id="RHEA-COMP:17340"/>
        <dbReference type="ChEBI" id="CHEBI:33019"/>
        <dbReference type="ChEBI" id="CHEBI:61560"/>
        <dbReference type="ChEBI" id="CHEBI:173112"/>
        <dbReference type="EC" id="2.7.7.7"/>
    </reaction>
</comment>
<dbReference type="InterPro" id="IPR050240">
    <property type="entry name" value="DNA_pol_type-B"/>
</dbReference>
<evidence type="ECO:0000256" key="16">
    <source>
        <dbReference type="ARBA" id="ARBA00023014"/>
    </source>
</evidence>
<keyword evidence="12 20" id="KW-0862">Zinc</keyword>
<dbReference type="GO" id="GO:0006297">
    <property type="term" value="P:nucleotide-excision repair, DNA gap filling"/>
    <property type="evidence" value="ECO:0007669"/>
    <property type="project" value="TreeGrafter"/>
</dbReference>
<dbReference type="STRING" id="451379.A0A0N5ALA4"/>
<dbReference type="GO" id="GO:0006287">
    <property type="term" value="P:base-excision repair, gap-filling"/>
    <property type="evidence" value="ECO:0007669"/>
    <property type="project" value="TreeGrafter"/>
</dbReference>
<evidence type="ECO:0000259" key="22">
    <source>
        <dbReference type="Pfam" id="PF03104"/>
    </source>
</evidence>
<dbReference type="InterPro" id="IPR042087">
    <property type="entry name" value="DNA_pol_B_thumb"/>
</dbReference>
<evidence type="ECO:0000256" key="9">
    <source>
        <dbReference type="ARBA" id="ARBA00022723"/>
    </source>
</evidence>
<evidence type="ECO:0000259" key="21">
    <source>
        <dbReference type="Pfam" id="PF00136"/>
    </source>
</evidence>
<keyword evidence="17 20" id="KW-0238">DNA-binding</keyword>